<dbReference type="OrthoDB" id="9767116at2"/>
<evidence type="ECO:0000256" key="1">
    <source>
        <dbReference type="ARBA" id="ARBA00010556"/>
    </source>
</evidence>
<dbReference type="Gene3D" id="2.60.40.3710">
    <property type="match status" value="1"/>
</dbReference>
<dbReference type="SMART" id="SM01419">
    <property type="entry name" value="Thiol-ester_cl"/>
    <property type="match status" value="1"/>
</dbReference>
<accession>F5YCP7</accession>
<feature type="transmembrane region" description="Helical" evidence="2">
    <location>
        <begin position="7"/>
        <end position="24"/>
    </location>
</feature>
<dbReference type="PANTHER" id="PTHR40094">
    <property type="entry name" value="ALPHA-2-MACROGLOBULIN HOMOLOG"/>
    <property type="match status" value="1"/>
</dbReference>
<dbReference type="InterPro" id="IPR002890">
    <property type="entry name" value="MG2"/>
</dbReference>
<dbReference type="Pfam" id="PF00207">
    <property type="entry name" value="A2M"/>
    <property type="match status" value="1"/>
</dbReference>
<dbReference type="CDD" id="cd02891">
    <property type="entry name" value="A2M_like"/>
    <property type="match status" value="1"/>
</dbReference>
<dbReference type="Gene3D" id="2.60.40.1930">
    <property type="match status" value="1"/>
</dbReference>
<gene>
    <name evidence="5" type="ordered locus">TREAZ_1706</name>
</gene>
<dbReference type="PANTHER" id="PTHR40094:SF1">
    <property type="entry name" value="UBIQUITIN DOMAIN-CONTAINING PROTEIN"/>
    <property type="match status" value="1"/>
</dbReference>
<feature type="domain" description="Alpha-2-macroglobulin bait region" evidence="3">
    <location>
        <begin position="1042"/>
        <end position="1197"/>
    </location>
</feature>
<comment type="similarity">
    <text evidence="1">Belongs to the protease inhibitor I39 (alpha-2-macroglobulin) family. Bacterial alpha-2-macroglobulin subfamily.</text>
</comment>
<reference evidence="6" key="1">
    <citation type="submission" date="2009-12" db="EMBL/GenBank/DDBJ databases">
        <title>Complete sequence of Treponema azotonutricium strain ZAS-9.</title>
        <authorList>
            <person name="Tetu S.G."/>
            <person name="Matson E."/>
            <person name="Ren Q."/>
            <person name="Seshadri R."/>
            <person name="Elbourne L."/>
            <person name="Hassan K.A."/>
            <person name="Durkin A."/>
            <person name="Radune D."/>
            <person name="Mohamoud Y."/>
            <person name="Shay R."/>
            <person name="Jin S."/>
            <person name="Zhang X."/>
            <person name="Lucey K."/>
            <person name="Ballor N.R."/>
            <person name="Ottesen E."/>
            <person name="Rosenthal R."/>
            <person name="Allen A."/>
            <person name="Leadbetter J.R."/>
            <person name="Paulsen I.T."/>
        </authorList>
    </citation>
    <scope>NUCLEOTIDE SEQUENCE [LARGE SCALE GENOMIC DNA]</scope>
    <source>
        <strain evidence="6">ATCC BAA-888 / DSM 13862 / ZAS-9</strain>
    </source>
</reference>
<dbReference type="EMBL" id="CP001841">
    <property type="protein sequence ID" value="AEF83006.1"/>
    <property type="molecule type" value="Genomic_DNA"/>
</dbReference>
<dbReference type="PROSITE" id="PS51257">
    <property type="entry name" value="PROKAR_LIPOPROTEIN"/>
    <property type="match status" value="1"/>
</dbReference>
<feature type="domain" description="Alpha-2-macroglobulin" evidence="4">
    <location>
        <begin position="1259"/>
        <end position="1348"/>
    </location>
</feature>
<reference evidence="5 6" key="2">
    <citation type="journal article" date="2011" name="ISME J.">
        <title>RNA-seq reveals cooperative metabolic interactions between two termite-gut spirochete species in co-culture.</title>
        <authorList>
            <person name="Rosenthal A.Z."/>
            <person name="Matson E.G."/>
            <person name="Eldar A."/>
            <person name="Leadbetter J.R."/>
        </authorList>
    </citation>
    <scope>NUCLEOTIDE SEQUENCE [LARGE SCALE GENOMIC DNA]</scope>
    <source>
        <strain evidence="6">ATCC BAA-888 / DSM 13862 / ZAS-9</strain>
    </source>
</reference>
<keyword evidence="2" id="KW-0812">Transmembrane</keyword>
<dbReference type="InterPro" id="IPR011625">
    <property type="entry name" value="A2M_N_BRD"/>
</dbReference>
<proteinExistence type="inferred from homology"/>
<name>F5YCP7_LEAAZ</name>
<dbReference type="Gene3D" id="1.50.10.20">
    <property type="match status" value="1"/>
</dbReference>
<dbReference type="GO" id="GO:0004866">
    <property type="term" value="F:endopeptidase inhibitor activity"/>
    <property type="evidence" value="ECO:0007669"/>
    <property type="project" value="InterPro"/>
</dbReference>
<evidence type="ECO:0000313" key="5">
    <source>
        <dbReference type="EMBL" id="AEF83006.1"/>
    </source>
</evidence>
<dbReference type="InterPro" id="IPR001599">
    <property type="entry name" value="Macroglobln_a2"/>
</dbReference>
<dbReference type="InterPro" id="IPR008930">
    <property type="entry name" value="Terpenoid_cyclase/PrenylTrfase"/>
</dbReference>
<evidence type="ECO:0000259" key="4">
    <source>
        <dbReference type="SMART" id="SM01360"/>
    </source>
</evidence>
<keyword evidence="2" id="KW-0472">Membrane</keyword>
<evidence type="ECO:0000313" key="6">
    <source>
        <dbReference type="Proteomes" id="UP000009222"/>
    </source>
</evidence>
<dbReference type="InterPro" id="IPR041246">
    <property type="entry name" value="Bact_MG10"/>
</dbReference>
<dbReference type="eggNOG" id="COG2373">
    <property type="taxonomic scope" value="Bacteria"/>
</dbReference>
<dbReference type="Pfam" id="PF11974">
    <property type="entry name" value="bMG3"/>
    <property type="match status" value="1"/>
</dbReference>
<dbReference type="SUPFAM" id="SSF48239">
    <property type="entry name" value="Terpenoid cyclases/Protein prenyltransferases"/>
    <property type="match status" value="1"/>
</dbReference>
<sequence>MKNIPSAIYTTGVVLAILVALFSISCKRQKAEEGAGGAAVFSGSYVSTGKPVQDLSAYRIAYYEAAPDAGGAGVAGAVQESDEPFRIVDYGPVEEIPQEIKKPSIYVVFSQPVVPLAQLGDPIREDAGFFAIDPPLKGVYRWYGSRLLSFEPDADSMPQHQYTITVSDKIKSLGGKTLEGARTFGFETERLGVLAWSLGTGDYWVSSWNADPADARVMSIYFSYPVDLKEIAKWIEIRAGGRTFPFALSRLPKIDEKRYSPEQGVLLTVSEPLPLDSRVDLAILEGARSQPGWLGSKEEKVYDFHTLLPFAFRGASVRSAARPRTEEGDTIPIALEFSQPVDPENAPSFFSVEGIPGIGKENFHVYGSTVVLNRLPLEYGKSYTVKISGRVKDLWGRTLGQDITVRADVGEANSYAYFLNRGSRMLEAGFPPKVVWETQNPVALRSLVKEAAGPYEQIPLASLKDQDISKLPRNSKRFFMEDLAPFLGAGGKGSAAMRWEYQTRSQWEKGRINKEDTWLTVQVTDIGLTVRYAYNKVLVWTTHLSTGAPVAGAKAELLEGTNTVKTITTDSRGLAVFEFPDGDFVSRFTNPSSSIENGKVGKGLRIRVSESGGAKAGGDQVEFIPNESHNLWRFSIEASATPFTVEQQRPVVFLFTDRGLYRPGETVTFRGIDRNLNRGKYEAYSGSYTVEASAGYYDGPVVANLKGMATKNGGSYGSFALPEKLDPGQYTLRYTRGEGIKGGPDSRAVVQTITFTVANFERLRFESSLAFPDIPVYLGDKITGSLKASYLAGGALTGAPYTYYWTREPAGFNPGGNWQNWRFGPELYDGRYYISQGEGNLGPDGSSDISQLAAADGVEGSAYRYRLEASVQDAARQEISAHGAALVHPAGFYIASRLDTGTLKAVDASASTPSAWFLSEGTPATLSWALVDPEGSAPAATQGLEVAAQLVHYEWKQSRQQGVNGRINLNWERVEEIVEEKTFNLEKGVSSGVLPFTPAGSGQWEVRLRSRDVQDRIAVTRFGFYVSGAGWVRWGSSDADSITLTPDRSKYAPGDTAKILVRSPLPKGKYLLTIEREGIISEKILELDGSARTIEIPVEENWVPIVYVAIASFTVRPGAPENTYYEPDLDKPKGLFGLTSLYVDNETRHYKIEIEPGKGAYGPAEQADVKLKVTLNGKPAAGVELSFMAVDRGVVDLIDYHVPDPLAYFYNPSNFPLGVRGADSRSLLIDPVTYALTDLQGGDDEDNSKLEERKDFRPTAVFEPYLVTGADGTVSVKFGLPDSLTTYRCTAVAVGMDDFGIQEKDLRVSAPLTATAALPRKLRWRDTGTVSLVLTNLENEAAQAKVSLLIEKAPSESESLWPSVLEVDGEAEQTVDIAPGTSREVSFRVAAVGAGDAQLTFTLRSPKVNERIIKRITVDRPVLYETVTVIGNLGNDNAFIEEGVVLPSLIPEGTGSLSVSLSASRLAALKEAVRYLLDYPYGCLEQRTGRLLPLIAFGDHLEAFDLDSPVKDPKKTVEDELKDLSKSQLGDGSFPYWPGGRYSNAFVSIRVAHVLALAKKKGYDVPAAINTQALLRYIANLDNSERLWFPKDPFVKGYSLWIRAMHGEKIGTDITDFLKRGDELGISGWSFAGLAAMELGRKDLASSTRDRVKRFIRPGTRSLDLTDTYERKGNYWGYDADRYALALMLYQSLSPDDDMTTRLATSLIERQRRGVWTNTASSFWGLLAFGMVGDYERQEGTDFVSRLSLGGADLENAEFHSYGGAPVSRSWALADPPVGELQRDTLLPLRIEREGTGRLYYTASLRYGIPSELASARDEGLGVFVETFDTNGNKISDGKLVPGKTYVRKVTVSTSRDRTFVALRAPVPSGAEIIDVVFVTSSTSAPDSKPVDTDDYWQNREEPPLRFVMDDEIRFHWDFFPAGKKEVEFRFRAVMPGVYPVPPASAECMYEEEIFGRASGELIRIQNLTQ</sequence>
<dbReference type="Pfam" id="PF01835">
    <property type="entry name" value="MG2"/>
    <property type="match status" value="1"/>
</dbReference>
<organism evidence="5 6">
    <name type="scientific">Leadbettera azotonutricia (strain ATCC BAA-888 / DSM 13862 / ZAS-9)</name>
    <name type="common">Treponema azotonutricium</name>
    <dbReference type="NCBI Taxonomy" id="545695"/>
    <lineage>
        <taxon>Bacteria</taxon>
        <taxon>Pseudomonadati</taxon>
        <taxon>Spirochaetota</taxon>
        <taxon>Spirochaetia</taxon>
        <taxon>Spirochaetales</taxon>
        <taxon>Breznakiellaceae</taxon>
        <taxon>Leadbettera</taxon>
    </lineage>
</organism>
<dbReference type="HOGENOM" id="CLU_002018_0_0_12"/>
<dbReference type="KEGG" id="taz:TREAZ_1706"/>
<dbReference type="InParanoid" id="F5YCP7"/>
<evidence type="ECO:0000256" key="2">
    <source>
        <dbReference type="SAM" id="Phobius"/>
    </source>
</evidence>
<keyword evidence="6" id="KW-1185">Reference proteome</keyword>
<dbReference type="InterPro" id="IPR051802">
    <property type="entry name" value="YfhM-like"/>
</dbReference>
<dbReference type="RefSeq" id="WP_015710318.1">
    <property type="nucleotide sequence ID" value="NC_015577.1"/>
</dbReference>
<dbReference type="STRING" id="545695.TREAZ_1706"/>
<dbReference type="SMART" id="SM01360">
    <property type="entry name" value="A2M"/>
    <property type="match status" value="1"/>
</dbReference>
<dbReference type="InterPro" id="IPR021868">
    <property type="entry name" value="Alpha_2_Macroglob_MG3"/>
</dbReference>
<keyword evidence="2" id="KW-1133">Transmembrane helix</keyword>
<dbReference type="Pfam" id="PF17973">
    <property type="entry name" value="bMG10"/>
    <property type="match status" value="1"/>
</dbReference>
<dbReference type="InterPro" id="IPR047565">
    <property type="entry name" value="Alpha-macroglob_thiol-ester_cl"/>
</dbReference>
<evidence type="ECO:0000259" key="3">
    <source>
        <dbReference type="SMART" id="SM01359"/>
    </source>
</evidence>
<protein>
    <submittedName>
        <fullName evidence="5">Alpha-2-macroglobulin family N-region</fullName>
    </submittedName>
</protein>
<dbReference type="Proteomes" id="UP000009222">
    <property type="component" value="Chromosome"/>
</dbReference>
<dbReference type="Pfam" id="PF07703">
    <property type="entry name" value="A2M_BRD"/>
    <property type="match status" value="1"/>
</dbReference>
<dbReference type="SMART" id="SM01359">
    <property type="entry name" value="A2M_N_2"/>
    <property type="match status" value="1"/>
</dbReference>